<dbReference type="Pfam" id="PF11461">
    <property type="entry name" value="RILP"/>
    <property type="match status" value="1"/>
</dbReference>
<dbReference type="GO" id="GO:0015031">
    <property type="term" value="P:protein transport"/>
    <property type="evidence" value="ECO:0007669"/>
    <property type="project" value="UniProtKB-KW"/>
</dbReference>
<reference evidence="9" key="1">
    <citation type="submission" date="2025-08" db="UniProtKB">
        <authorList>
            <consortium name="RefSeq"/>
        </authorList>
    </citation>
    <scope>IDENTIFICATION</scope>
    <source>
        <tissue evidence="9">Whole organism</tissue>
    </source>
</reference>
<dbReference type="InterPro" id="IPR034744">
    <property type="entry name" value="RH2"/>
</dbReference>
<dbReference type="Gene3D" id="1.20.58.1770">
    <property type="match status" value="1"/>
</dbReference>
<dbReference type="PROSITE" id="PS51776">
    <property type="entry name" value="RH1"/>
    <property type="match status" value="1"/>
</dbReference>
<dbReference type="AlphaFoldDB" id="A0A8B7NIS1"/>
<organism evidence="8 9">
    <name type="scientific">Hyalella azteca</name>
    <name type="common">Amphipod</name>
    <dbReference type="NCBI Taxonomy" id="294128"/>
    <lineage>
        <taxon>Eukaryota</taxon>
        <taxon>Metazoa</taxon>
        <taxon>Ecdysozoa</taxon>
        <taxon>Arthropoda</taxon>
        <taxon>Crustacea</taxon>
        <taxon>Multicrustacea</taxon>
        <taxon>Malacostraca</taxon>
        <taxon>Eumalacostraca</taxon>
        <taxon>Peracarida</taxon>
        <taxon>Amphipoda</taxon>
        <taxon>Senticaudata</taxon>
        <taxon>Talitrida</taxon>
        <taxon>Talitroidea</taxon>
        <taxon>Hyalellidae</taxon>
        <taxon>Hyalella</taxon>
    </lineage>
</organism>
<protein>
    <submittedName>
        <fullName evidence="9">RILP-like protein homolog isoform X2</fullName>
    </submittedName>
</protein>
<dbReference type="GO" id="GO:0031267">
    <property type="term" value="F:small GTPase binding"/>
    <property type="evidence" value="ECO:0007669"/>
    <property type="project" value="TreeGrafter"/>
</dbReference>
<dbReference type="Gene3D" id="6.10.230.10">
    <property type="match status" value="1"/>
</dbReference>
<dbReference type="Pfam" id="PF09744">
    <property type="entry name" value="RH1"/>
    <property type="match status" value="1"/>
</dbReference>
<gene>
    <name evidence="9" type="primary">LOC108670589</name>
</gene>
<dbReference type="GO" id="GO:0036064">
    <property type="term" value="C:ciliary basal body"/>
    <property type="evidence" value="ECO:0007669"/>
    <property type="project" value="TreeGrafter"/>
</dbReference>
<dbReference type="GO" id="GO:0005737">
    <property type="term" value="C:cytoplasm"/>
    <property type="evidence" value="ECO:0007669"/>
    <property type="project" value="TreeGrafter"/>
</dbReference>
<dbReference type="GO" id="GO:0051959">
    <property type="term" value="F:dynein light intermediate chain binding"/>
    <property type="evidence" value="ECO:0007669"/>
    <property type="project" value="TreeGrafter"/>
</dbReference>
<dbReference type="OrthoDB" id="10069524at2759"/>
<evidence type="ECO:0000256" key="5">
    <source>
        <dbReference type="SAM" id="MobiDB-lite"/>
    </source>
</evidence>
<feature type="region of interest" description="Disordered" evidence="5">
    <location>
        <begin position="305"/>
        <end position="346"/>
    </location>
</feature>
<feature type="compositionally biased region" description="Low complexity" evidence="5">
    <location>
        <begin position="400"/>
        <end position="411"/>
    </location>
</feature>
<feature type="region of interest" description="Disordered" evidence="5">
    <location>
        <begin position="388"/>
        <end position="411"/>
    </location>
</feature>
<feature type="compositionally biased region" description="Polar residues" evidence="5">
    <location>
        <begin position="122"/>
        <end position="134"/>
    </location>
</feature>
<dbReference type="KEGG" id="hazt:108670589"/>
<feature type="compositionally biased region" description="Low complexity" evidence="5">
    <location>
        <begin position="491"/>
        <end position="520"/>
    </location>
</feature>
<sequence length="590" mass="65810">MDDEDDFRFSVVDVYDIAADIGKEFEKIIEVYGSDALTSLMPRVITALEQLERLAERQETSGAVIDELRNAIASLEHQKLGLAEHRQKFARDLEDIERDMREEKQELSAKVSQLLDENRKLSTSLARSTDTTPCITDDESSLEPEVSRNMVTRLQDALESQRDQLHQLQQQYQLQMAENDQLSGQVERLTQSGKDLRRRARQSTQQIRQLVEERAELHVTLQEQQRTLDQLQQRLGLAAKENYDLATASIDTSDMSGKLVYDRNDPNRPRFTLTELKDILYQRNELKARLSDLEDELNMYRPSNASAAATKQQNEEPPPVSDDLEDPPVQGPMPYEPDDAPWKRRQKESGIRKFFARMKQLSTAVMPTDAVVMGTSPALHTFHRSSLPLQHHSTPASTYSSPQSSMSGCSPASLWSLPSQLREADGVALAQKLHLDASDPNSNISPRTDDSGFGSSLGLPFRIASKKSSRKLPSAGSSAFDKFRSRFLLSSNPDSNSSRNHDSSISGQRDSSSSGDVVSSTKARSDSIESAESSTMSPSAFGNLVFKDSEDSHSLAAEGSYSPRKECRESAKIRTLVGYDRITEGEAAET</sequence>
<feature type="domain" description="RH1" evidence="6">
    <location>
        <begin position="1"/>
        <end position="85"/>
    </location>
</feature>
<dbReference type="PROSITE" id="PS51777">
    <property type="entry name" value="RH2"/>
    <property type="match status" value="1"/>
</dbReference>
<dbReference type="PANTHER" id="PTHR21502">
    <property type="entry name" value="ZINC FINGER PROTEIN DZIP1"/>
    <property type="match status" value="1"/>
</dbReference>
<keyword evidence="3 4" id="KW-0175">Coiled coil</keyword>
<evidence type="ECO:0000259" key="6">
    <source>
        <dbReference type="PROSITE" id="PS51776"/>
    </source>
</evidence>
<proteinExistence type="predicted"/>
<feature type="compositionally biased region" description="Polar residues" evidence="5">
    <location>
        <begin position="528"/>
        <end position="540"/>
    </location>
</feature>
<feature type="coiled-coil region" evidence="4">
    <location>
        <begin position="151"/>
        <end position="241"/>
    </location>
</feature>
<dbReference type="RefSeq" id="XP_018013543.1">
    <property type="nucleotide sequence ID" value="XM_018158054.2"/>
</dbReference>
<keyword evidence="8" id="KW-1185">Reference proteome</keyword>
<evidence type="ECO:0000256" key="4">
    <source>
        <dbReference type="SAM" id="Coils"/>
    </source>
</evidence>
<dbReference type="InterPro" id="IPR034743">
    <property type="entry name" value="RH1"/>
</dbReference>
<dbReference type="GO" id="GO:0046983">
    <property type="term" value="F:protein dimerization activity"/>
    <property type="evidence" value="ECO:0007669"/>
    <property type="project" value="InterPro"/>
</dbReference>
<accession>A0A8B7NIS1</accession>
<feature type="compositionally biased region" description="Polar residues" evidence="5">
    <location>
        <begin position="388"/>
        <end position="399"/>
    </location>
</feature>
<dbReference type="Proteomes" id="UP000694843">
    <property type="component" value="Unplaced"/>
</dbReference>
<evidence type="ECO:0000256" key="2">
    <source>
        <dbReference type="ARBA" id="ARBA00022927"/>
    </source>
</evidence>
<name>A0A8B7NIS1_HYAAZ</name>
<dbReference type="GO" id="GO:0060271">
    <property type="term" value="P:cilium assembly"/>
    <property type="evidence" value="ECO:0007669"/>
    <property type="project" value="TreeGrafter"/>
</dbReference>
<feature type="domain" description="RH2" evidence="7">
    <location>
        <begin position="268"/>
        <end position="353"/>
    </location>
</feature>
<evidence type="ECO:0000313" key="9">
    <source>
        <dbReference type="RefSeq" id="XP_018013543.1"/>
    </source>
</evidence>
<evidence type="ECO:0000313" key="8">
    <source>
        <dbReference type="Proteomes" id="UP000694843"/>
    </source>
</evidence>
<evidence type="ECO:0000256" key="3">
    <source>
        <dbReference type="ARBA" id="ARBA00023054"/>
    </source>
</evidence>
<evidence type="ECO:0000259" key="7">
    <source>
        <dbReference type="PROSITE" id="PS51777"/>
    </source>
</evidence>
<dbReference type="GeneID" id="108670589"/>
<feature type="region of interest" description="Disordered" evidence="5">
    <location>
        <begin position="491"/>
        <end position="543"/>
    </location>
</feature>
<dbReference type="SUPFAM" id="SSF161256">
    <property type="entry name" value="RILP dimerisation region"/>
    <property type="match status" value="1"/>
</dbReference>
<dbReference type="InterPro" id="IPR051241">
    <property type="entry name" value="DZIP_RILPL"/>
</dbReference>
<evidence type="ECO:0000256" key="1">
    <source>
        <dbReference type="ARBA" id="ARBA00022448"/>
    </source>
</evidence>
<feature type="region of interest" description="Disordered" evidence="5">
    <location>
        <begin position="122"/>
        <end position="145"/>
    </location>
</feature>
<keyword evidence="1" id="KW-0813">Transport</keyword>
<dbReference type="PANTHER" id="PTHR21502:SF4">
    <property type="entry name" value="RILP-LIKE PROTEIN HOMOLOG"/>
    <property type="match status" value="1"/>
</dbReference>
<keyword evidence="2" id="KW-0653">Protein transport</keyword>
<dbReference type="CDD" id="cd14445">
    <property type="entry name" value="RILP-like"/>
    <property type="match status" value="1"/>
</dbReference>
<dbReference type="InterPro" id="IPR021563">
    <property type="entry name" value="RILP_dimer"/>
</dbReference>